<keyword evidence="9" id="KW-1185">Reference proteome</keyword>
<feature type="transmembrane region" description="Helical" evidence="6">
    <location>
        <begin position="468"/>
        <end position="486"/>
    </location>
</feature>
<feature type="transmembrane region" description="Helical" evidence="6">
    <location>
        <begin position="498"/>
        <end position="518"/>
    </location>
</feature>
<feature type="region of interest" description="Disordered" evidence="5">
    <location>
        <begin position="1"/>
        <end position="30"/>
    </location>
</feature>
<dbReference type="InterPro" id="IPR020846">
    <property type="entry name" value="MFS_dom"/>
</dbReference>
<feature type="transmembrane region" description="Helical" evidence="6">
    <location>
        <begin position="358"/>
        <end position="382"/>
    </location>
</feature>
<dbReference type="AlphaFoldDB" id="A0A1C1CLZ8"/>
<evidence type="ECO:0000256" key="4">
    <source>
        <dbReference type="ARBA" id="ARBA00023136"/>
    </source>
</evidence>
<keyword evidence="3 6" id="KW-1133">Transmembrane helix</keyword>
<comment type="caution">
    <text evidence="8">The sequence shown here is derived from an EMBL/GenBank/DDBJ whole genome shotgun (WGS) entry which is preliminary data.</text>
</comment>
<evidence type="ECO:0000256" key="1">
    <source>
        <dbReference type="ARBA" id="ARBA00004141"/>
    </source>
</evidence>
<evidence type="ECO:0000313" key="9">
    <source>
        <dbReference type="Proteomes" id="UP000094526"/>
    </source>
</evidence>
<reference evidence="9" key="1">
    <citation type="submission" date="2015-07" db="EMBL/GenBank/DDBJ databases">
        <authorList>
            <person name="Teixeira M.M."/>
            <person name="Souza R.C."/>
            <person name="Almeida L.G."/>
            <person name="Vicente V.A."/>
            <person name="de Hoog S."/>
            <person name="Bocca A.L."/>
            <person name="de Almeida S.R."/>
            <person name="Vasconcelos A.T."/>
            <person name="Felipe M.S."/>
        </authorList>
    </citation>
    <scope>NUCLEOTIDE SEQUENCE [LARGE SCALE GENOMIC DNA]</scope>
    <source>
        <strain evidence="9">KSF</strain>
    </source>
</reference>
<gene>
    <name evidence="8" type="ORF">CLCR_04717</name>
</gene>
<dbReference type="Pfam" id="PF07690">
    <property type="entry name" value="MFS_1"/>
    <property type="match status" value="1"/>
</dbReference>
<dbReference type="PANTHER" id="PTHR23502:SF22">
    <property type="entry name" value="MAJOR FACILITATOR SUPERFAMILY (MFS) PROFILE DOMAIN-CONTAINING PROTEIN"/>
    <property type="match status" value="1"/>
</dbReference>
<dbReference type="VEuPathDB" id="FungiDB:CLCR_04717"/>
<dbReference type="Proteomes" id="UP000094526">
    <property type="component" value="Unassembled WGS sequence"/>
</dbReference>
<dbReference type="PROSITE" id="PS50850">
    <property type="entry name" value="MFS"/>
    <property type="match status" value="1"/>
</dbReference>
<feature type="transmembrane region" description="Helical" evidence="6">
    <location>
        <begin position="403"/>
        <end position="424"/>
    </location>
</feature>
<dbReference type="STRING" id="86049.A0A1C1CLZ8"/>
<feature type="transmembrane region" description="Helical" evidence="6">
    <location>
        <begin position="245"/>
        <end position="263"/>
    </location>
</feature>
<feature type="transmembrane region" description="Helical" evidence="6">
    <location>
        <begin position="126"/>
        <end position="149"/>
    </location>
</feature>
<evidence type="ECO:0000256" key="2">
    <source>
        <dbReference type="ARBA" id="ARBA00022692"/>
    </source>
</evidence>
<dbReference type="SUPFAM" id="SSF103473">
    <property type="entry name" value="MFS general substrate transporter"/>
    <property type="match status" value="1"/>
</dbReference>
<dbReference type="Gene3D" id="1.20.1250.20">
    <property type="entry name" value="MFS general substrate transporter like domains"/>
    <property type="match status" value="1"/>
</dbReference>
<feature type="transmembrane region" description="Helical" evidence="6">
    <location>
        <begin position="87"/>
        <end position="114"/>
    </location>
</feature>
<comment type="subcellular location">
    <subcellularLocation>
        <location evidence="1">Membrane</location>
        <topology evidence="1">Multi-pass membrane protein</topology>
    </subcellularLocation>
</comment>
<evidence type="ECO:0000256" key="3">
    <source>
        <dbReference type="ARBA" id="ARBA00022989"/>
    </source>
</evidence>
<feature type="transmembrane region" description="Helical" evidence="6">
    <location>
        <begin position="213"/>
        <end position="233"/>
    </location>
</feature>
<sequence>MASEKVSHKVEDVSDLKPTNDRVEYDAPRPEDLYHQDADVVLDVRAQGDVPYTTNLKLAKDGHTVLVPQPSDDPHDPLNWSWGKKHAILFIMGLMGFYMDFDAGSSIACILVQGEEWGMSPNGVNAANNLHVLFVGIGGVTAMPFLYFWGRAPPVFWSNLAGTLFTLGTATTHSFKVYYGLKVVQGFSLTCGLTAGLAFIQDMFFFHEHARKIGIWAWFFITGPYMGTLIANFMVGHTLLWRPVMWLQFGMGALAVVLMLLFLDESWYRRDIPLAMQPYRGMRILRLLGVWQLRNHKGYFQTVKESCARVIELAFKPIMVLIMVYYGLNIMWAVGINQSSATLFLLPSAMGGYGFNPLYVGFFWFAPIGGIIIGEFFGHFFNDWLVSRYTRRHAGHFKPEARLPPVYIAAFFIAPGLIIVGQALQRHLHWSAIVMGWGMTNFGYMIATVPITAYALDCYLTAAGEVSALINFSRLVSGFSVGYFQLDWGIKDGFDVSFGVQAAITVIGALIIPVLHYWGPSFRQSPLKN</sequence>
<proteinExistence type="predicted"/>
<dbReference type="VEuPathDB" id="FungiDB:G647_02351"/>
<feature type="transmembrane region" description="Helical" evidence="6">
    <location>
        <begin position="156"/>
        <end position="175"/>
    </location>
</feature>
<dbReference type="GO" id="GO:0005886">
    <property type="term" value="C:plasma membrane"/>
    <property type="evidence" value="ECO:0007669"/>
    <property type="project" value="TreeGrafter"/>
</dbReference>
<name>A0A1C1CLZ8_9EURO</name>
<keyword evidence="2 6" id="KW-0812">Transmembrane</keyword>
<evidence type="ECO:0000259" key="7">
    <source>
        <dbReference type="PROSITE" id="PS50850"/>
    </source>
</evidence>
<organism evidence="8 9">
    <name type="scientific">Cladophialophora carrionii</name>
    <dbReference type="NCBI Taxonomy" id="86049"/>
    <lineage>
        <taxon>Eukaryota</taxon>
        <taxon>Fungi</taxon>
        <taxon>Dikarya</taxon>
        <taxon>Ascomycota</taxon>
        <taxon>Pezizomycotina</taxon>
        <taxon>Eurotiomycetes</taxon>
        <taxon>Chaetothyriomycetidae</taxon>
        <taxon>Chaetothyriales</taxon>
        <taxon>Herpotrichiellaceae</taxon>
        <taxon>Cladophialophora</taxon>
    </lineage>
</organism>
<dbReference type="InterPro" id="IPR011701">
    <property type="entry name" value="MFS"/>
</dbReference>
<dbReference type="PANTHER" id="PTHR23502">
    <property type="entry name" value="MAJOR FACILITATOR SUPERFAMILY"/>
    <property type="match status" value="1"/>
</dbReference>
<accession>A0A1C1CLZ8</accession>
<protein>
    <submittedName>
        <fullName evidence="8">MFS transporter</fullName>
    </submittedName>
</protein>
<feature type="transmembrane region" description="Helical" evidence="6">
    <location>
        <begin position="318"/>
        <end position="338"/>
    </location>
</feature>
<dbReference type="GO" id="GO:0022857">
    <property type="term" value="F:transmembrane transporter activity"/>
    <property type="evidence" value="ECO:0007669"/>
    <property type="project" value="InterPro"/>
</dbReference>
<dbReference type="OrthoDB" id="2533084at2759"/>
<dbReference type="EMBL" id="LGRB01000011">
    <property type="protein sequence ID" value="OCT49471.1"/>
    <property type="molecule type" value="Genomic_DNA"/>
</dbReference>
<evidence type="ECO:0000313" key="8">
    <source>
        <dbReference type="EMBL" id="OCT49471.1"/>
    </source>
</evidence>
<keyword evidence="4 6" id="KW-0472">Membrane</keyword>
<evidence type="ECO:0000256" key="5">
    <source>
        <dbReference type="SAM" id="MobiDB-lite"/>
    </source>
</evidence>
<evidence type="ECO:0000256" key="6">
    <source>
        <dbReference type="SAM" id="Phobius"/>
    </source>
</evidence>
<feature type="transmembrane region" description="Helical" evidence="6">
    <location>
        <begin position="187"/>
        <end position="206"/>
    </location>
</feature>
<dbReference type="InterPro" id="IPR036259">
    <property type="entry name" value="MFS_trans_sf"/>
</dbReference>
<feature type="domain" description="Major facilitator superfamily (MFS) profile" evidence="7">
    <location>
        <begin position="88"/>
        <end position="520"/>
    </location>
</feature>
<feature type="transmembrane region" description="Helical" evidence="6">
    <location>
        <begin position="430"/>
        <end position="456"/>
    </location>
</feature>